<feature type="region of interest" description="Disordered" evidence="12">
    <location>
        <begin position="345"/>
        <end position="364"/>
    </location>
</feature>
<evidence type="ECO:0000256" key="3">
    <source>
        <dbReference type="ARBA" id="ARBA00006472"/>
    </source>
</evidence>
<dbReference type="SMART" id="SM00829">
    <property type="entry name" value="PKS_ER"/>
    <property type="match status" value="1"/>
</dbReference>
<keyword evidence="10" id="KW-0456">Lyase</keyword>
<evidence type="ECO:0000313" key="14">
    <source>
        <dbReference type="EMBL" id="TKA65326.1"/>
    </source>
</evidence>
<evidence type="ECO:0000259" key="13">
    <source>
        <dbReference type="SMART" id="SM00829"/>
    </source>
</evidence>
<dbReference type="InterPro" id="IPR036291">
    <property type="entry name" value="NAD(P)-bd_dom_sf"/>
</dbReference>
<dbReference type="Pfam" id="PF00107">
    <property type="entry name" value="ADH_zinc_N"/>
    <property type="match status" value="1"/>
</dbReference>
<dbReference type="GO" id="GO:0008124">
    <property type="term" value="F:4-alpha-hydroxytetrahydrobiopterin dehydratase activity"/>
    <property type="evidence" value="ECO:0007669"/>
    <property type="project" value="UniProtKB-EC"/>
</dbReference>
<evidence type="ECO:0000256" key="11">
    <source>
        <dbReference type="RuleBase" id="RU361277"/>
    </source>
</evidence>
<dbReference type="SUPFAM" id="SSF50129">
    <property type="entry name" value="GroES-like"/>
    <property type="match status" value="1"/>
</dbReference>
<organism evidence="14 15">
    <name type="scientific">Cryomyces minteri</name>
    <dbReference type="NCBI Taxonomy" id="331657"/>
    <lineage>
        <taxon>Eukaryota</taxon>
        <taxon>Fungi</taxon>
        <taxon>Dikarya</taxon>
        <taxon>Ascomycota</taxon>
        <taxon>Pezizomycotina</taxon>
        <taxon>Dothideomycetes</taxon>
        <taxon>Dothideomycetes incertae sedis</taxon>
        <taxon>Cryomyces</taxon>
    </lineage>
</organism>
<dbReference type="OrthoDB" id="9972196at2759"/>
<dbReference type="InterPro" id="IPR002328">
    <property type="entry name" value="ADH_Zn_CS"/>
</dbReference>
<dbReference type="PANTHER" id="PTHR42940">
    <property type="entry name" value="ALCOHOL DEHYDROGENASE 1-RELATED"/>
    <property type="match status" value="1"/>
</dbReference>
<keyword evidence="8" id="KW-0560">Oxidoreductase</keyword>
<dbReference type="SUPFAM" id="SSF55248">
    <property type="entry name" value="PCD-like"/>
    <property type="match status" value="1"/>
</dbReference>
<keyword evidence="6 11" id="KW-0479">Metal-binding</keyword>
<dbReference type="InterPro" id="IPR013154">
    <property type="entry name" value="ADH-like_N"/>
</dbReference>
<dbReference type="SUPFAM" id="SSF51735">
    <property type="entry name" value="NAD(P)-binding Rossmann-fold domains"/>
    <property type="match status" value="1"/>
</dbReference>
<evidence type="ECO:0000256" key="1">
    <source>
        <dbReference type="ARBA" id="ARBA00001554"/>
    </source>
</evidence>
<dbReference type="GO" id="GO:0006729">
    <property type="term" value="P:tetrahydrobiopterin biosynthetic process"/>
    <property type="evidence" value="ECO:0007669"/>
    <property type="project" value="InterPro"/>
</dbReference>
<dbReference type="Gene3D" id="3.30.1360.20">
    <property type="entry name" value="Transcriptional coactivator/pterin dehydratase"/>
    <property type="match status" value="1"/>
</dbReference>
<gene>
    <name evidence="14" type="ORF">B0A49_07260</name>
</gene>
<dbReference type="EC" id="4.2.1.96" evidence="5"/>
<evidence type="ECO:0000256" key="7">
    <source>
        <dbReference type="ARBA" id="ARBA00022833"/>
    </source>
</evidence>
<evidence type="ECO:0000256" key="2">
    <source>
        <dbReference type="ARBA" id="ARBA00001947"/>
    </source>
</evidence>
<dbReference type="GO" id="GO:0004022">
    <property type="term" value="F:alcohol dehydrogenase (NAD+) activity"/>
    <property type="evidence" value="ECO:0007669"/>
    <property type="project" value="TreeGrafter"/>
</dbReference>
<keyword evidence="7 11" id="KW-0862">Zinc</keyword>
<dbReference type="Gene3D" id="3.40.140.10">
    <property type="entry name" value="Cytidine Deaminase, domain 2"/>
    <property type="match status" value="1"/>
</dbReference>
<dbReference type="PANTHER" id="PTHR42940:SF6">
    <property type="entry name" value="DEHYDROGENASE, PUTATIVE (AFU_ORTHOLOGUE AFUA_2G04590)-RELATED"/>
    <property type="match status" value="1"/>
</dbReference>
<evidence type="ECO:0000256" key="4">
    <source>
        <dbReference type="ARBA" id="ARBA00008072"/>
    </source>
</evidence>
<dbReference type="GO" id="GO:0005737">
    <property type="term" value="C:cytoplasm"/>
    <property type="evidence" value="ECO:0007669"/>
    <property type="project" value="TreeGrafter"/>
</dbReference>
<dbReference type="Gene3D" id="3.90.180.10">
    <property type="entry name" value="Medium-chain alcohol dehydrogenases, catalytic domain"/>
    <property type="match status" value="1"/>
</dbReference>
<dbReference type="InterPro" id="IPR013149">
    <property type="entry name" value="ADH-like_C"/>
</dbReference>
<keyword evidence="15" id="KW-1185">Reference proteome</keyword>
<feature type="region of interest" description="Disordered" evidence="12">
    <location>
        <begin position="548"/>
        <end position="595"/>
    </location>
</feature>
<keyword evidence="9" id="KW-0520">NAD</keyword>
<dbReference type="AlphaFoldDB" id="A0A4U0WRZ0"/>
<dbReference type="FunFam" id="3.40.50.720:FF:000039">
    <property type="entry name" value="Alcohol dehydrogenase AdhP"/>
    <property type="match status" value="1"/>
</dbReference>
<reference evidence="14 15" key="1">
    <citation type="submission" date="2017-03" db="EMBL/GenBank/DDBJ databases">
        <title>Genomes of endolithic fungi from Antarctica.</title>
        <authorList>
            <person name="Coleine C."/>
            <person name="Masonjones S."/>
            <person name="Stajich J.E."/>
        </authorList>
    </citation>
    <scope>NUCLEOTIDE SEQUENCE [LARGE SCALE GENOMIC DNA]</scope>
    <source>
        <strain evidence="14 15">CCFEE 5187</strain>
    </source>
</reference>
<dbReference type="Pfam" id="PF01329">
    <property type="entry name" value="Pterin_4a"/>
    <property type="match status" value="1"/>
</dbReference>
<dbReference type="InterPro" id="IPR020843">
    <property type="entry name" value="ER"/>
</dbReference>
<feature type="domain" description="Enoyl reductase (ER)" evidence="13">
    <location>
        <begin position="679"/>
        <end position="987"/>
    </location>
</feature>
<dbReference type="EMBL" id="NAJN01001153">
    <property type="protein sequence ID" value="TKA65326.1"/>
    <property type="molecule type" value="Genomic_DNA"/>
</dbReference>
<evidence type="ECO:0000256" key="9">
    <source>
        <dbReference type="ARBA" id="ARBA00023027"/>
    </source>
</evidence>
<feature type="region of interest" description="Disordered" evidence="12">
    <location>
        <begin position="461"/>
        <end position="504"/>
    </location>
</feature>
<dbReference type="PROSITE" id="PS00059">
    <property type="entry name" value="ADH_ZINC"/>
    <property type="match status" value="1"/>
</dbReference>
<comment type="similarity">
    <text evidence="3">Belongs to the pterin-4-alpha-carbinolamine dehydratase family.</text>
</comment>
<dbReference type="STRING" id="331657.A0A4U0WRZ0"/>
<accession>A0A4U0WRZ0</accession>
<dbReference type="GO" id="GO:0008270">
    <property type="term" value="F:zinc ion binding"/>
    <property type="evidence" value="ECO:0007669"/>
    <property type="project" value="InterPro"/>
</dbReference>
<evidence type="ECO:0000256" key="5">
    <source>
        <dbReference type="ARBA" id="ARBA00013252"/>
    </source>
</evidence>
<name>A0A4U0WRZ0_9PEZI</name>
<dbReference type="Proteomes" id="UP000308768">
    <property type="component" value="Unassembled WGS sequence"/>
</dbReference>
<dbReference type="InterPro" id="IPR011032">
    <property type="entry name" value="GroES-like_sf"/>
</dbReference>
<dbReference type="CDD" id="cd00488">
    <property type="entry name" value="PCD_DCoH"/>
    <property type="match status" value="1"/>
</dbReference>
<sequence length="992" mass="107998">MTGIAPLFSAGEDESLVSREANSLTSTGRWALTGDRKGLERKFHFKTFKAAWDFMNTVATECKVQKHHPEWTNIYNKTQIRWTTHNPSGLSSKDIHMAKFCDEAAAKFGELPSLDATSPGSKEATPLEAGDCSTPASTPITKLKFSFFTLSKLSSTLFFATAIPIGKMRTDNYLTLCLEQASNSPLHYRHGCIIVRGGKVIGQGYNDYRPGFDGGALKTGRLAASAFDGPAITELKQKQKQKPRVKSQQQGHVVESINVCAACTKTFTPFEGTGGGFLANTPLSMHSEMMAVQSALSSSGTFSSSAMSLQKPCFKLPGYSKRNARLRREALKSYVERVCEGQAGTGKLQTGKNENKPNNVKNGGNVEECVDMAFHAELSVEKHRMKNQKKNRHLDQHQDGHRYHRQYQYEYSHSGPQKQQHPPQHHYCATKKQPGNIPGHGELMYEAAYGQVKRRTQMDVGARSRTLKSDHKPFRKNGLAGQELPPQSQPLLVPRGRTGQSTCSVRERMKHPLLHGADLYVARLGRQKYQQRPSASFAPLTNLTENTKSIGLDSSSDDDLASSTSSLVSTSSPTGSLHDELSCSKPSAVRTADPPTSALLDKRAVAASRPCYRCISYMHSVGIKRVFWTNENGDWEGGKVRDLANALCGDELDDVAGGPAGNGVFVTKHEVLMLRRRMGTDLHTKSGTAAGPDGNPITKFKLPHVGGHEGVGRIIQLGPGCSDDVKIGGLVGIRFASRICRRCEHCLARKEQYRKKSTNHLHHEDGSFQVYIALDADYLTILPDDIDPAVIGPVLCAGLTAYKAILNCQLKFGDWLVVVGAGGGLGHLAVQYGRAQGALVLGIDEGLGKRDYIMSLGASDFIDFTASSDLIGDVMRITDGGAHAVVVTSGNAKAFAQAADMLRINGTLSCVGIPPGKAFIETPVSSIVIKGLRITGNLVGSLKECLEAVELVRRGVVKRKIEVRPFRDLPAVYEELEKDRITGRVVLKIAKD</sequence>
<comment type="caution">
    <text evidence="14">The sequence shown here is derived from an EMBL/GenBank/DDBJ whole genome shotgun (WGS) entry which is preliminary data.</text>
</comment>
<dbReference type="GO" id="GO:0006139">
    <property type="term" value="P:nucleobase-containing compound metabolic process"/>
    <property type="evidence" value="ECO:0007669"/>
    <property type="project" value="UniProtKB-ARBA"/>
</dbReference>
<comment type="cofactor">
    <cofactor evidence="2 11">
        <name>Zn(2+)</name>
        <dbReference type="ChEBI" id="CHEBI:29105"/>
    </cofactor>
</comment>
<dbReference type="InterPro" id="IPR016193">
    <property type="entry name" value="Cytidine_deaminase-like"/>
</dbReference>
<evidence type="ECO:0000313" key="15">
    <source>
        <dbReference type="Proteomes" id="UP000308768"/>
    </source>
</evidence>
<evidence type="ECO:0000256" key="10">
    <source>
        <dbReference type="ARBA" id="ARBA00023239"/>
    </source>
</evidence>
<comment type="catalytic activity">
    <reaction evidence="1">
        <text>(4aS,6R)-4a-hydroxy-L-erythro-5,6,7,8-tetrahydrobiopterin = (6R)-L-erythro-6,7-dihydrobiopterin + H2O</text>
        <dbReference type="Rhea" id="RHEA:11920"/>
        <dbReference type="ChEBI" id="CHEBI:15377"/>
        <dbReference type="ChEBI" id="CHEBI:15642"/>
        <dbReference type="ChEBI" id="CHEBI:43120"/>
        <dbReference type="EC" id="4.2.1.96"/>
    </reaction>
</comment>
<dbReference type="InterPro" id="IPR036428">
    <property type="entry name" value="PCD_sf"/>
</dbReference>
<dbReference type="Pfam" id="PF08240">
    <property type="entry name" value="ADH_N"/>
    <property type="match status" value="1"/>
</dbReference>
<dbReference type="InterPro" id="IPR001533">
    <property type="entry name" value="Pterin_deHydtase"/>
</dbReference>
<feature type="compositionally biased region" description="Low complexity" evidence="12">
    <location>
        <begin position="561"/>
        <end position="576"/>
    </location>
</feature>
<dbReference type="SUPFAM" id="SSF53927">
    <property type="entry name" value="Cytidine deaminase-like"/>
    <property type="match status" value="1"/>
</dbReference>
<proteinExistence type="inferred from homology"/>
<comment type="similarity">
    <text evidence="4 11">Belongs to the zinc-containing alcohol dehydrogenase family.</text>
</comment>
<protein>
    <recommendedName>
        <fullName evidence="5">4a-hydroxytetrahydrobiopterin dehydratase</fullName>
        <ecNumber evidence="5">4.2.1.96</ecNumber>
    </recommendedName>
</protein>
<evidence type="ECO:0000256" key="12">
    <source>
        <dbReference type="SAM" id="MobiDB-lite"/>
    </source>
</evidence>
<dbReference type="Gene3D" id="3.40.50.720">
    <property type="entry name" value="NAD(P)-binding Rossmann-like Domain"/>
    <property type="match status" value="1"/>
</dbReference>
<evidence type="ECO:0000256" key="8">
    <source>
        <dbReference type="ARBA" id="ARBA00023002"/>
    </source>
</evidence>
<evidence type="ECO:0000256" key="6">
    <source>
        <dbReference type="ARBA" id="ARBA00022723"/>
    </source>
</evidence>